<proteinExistence type="inferred from homology"/>
<keyword evidence="5 8" id="KW-0812">Transmembrane</keyword>
<keyword evidence="6 8" id="KW-1133">Transmembrane helix</keyword>
<dbReference type="PANTHER" id="PTHR43057:SF1">
    <property type="entry name" value="ARSENICAL-RESISTANCE PROTEIN 3"/>
    <property type="match status" value="1"/>
</dbReference>
<dbReference type="InterPro" id="IPR038770">
    <property type="entry name" value="Na+/solute_symporter_sf"/>
</dbReference>
<evidence type="ECO:0000256" key="6">
    <source>
        <dbReference type="ARBA" id="ARBA00022989"/>
    </source>
</evidence>
<dbReference type="EMBL" id="PZJJ01000030">
    <property type="protein sequence ID" value="PTL37867.1"/>
    <property type="molecule type" value="Genomic_DNA"/>
</dbReference>
<reference evidence="9 10" key="1">
    <citation type="submission" date="2018-03" db="EMBL/GenBank/DDBJ databases">
        <title>Alkalicoccus saliphilus sp. nov., isolated from a mineral pool.</title>
        <authorList>
            <person name="Zhao B."/>
        </authorList>
    </citation>
    <scope>NUCLEOTIDE SEQUENCE [LARGE SCALE GENOMIC DNA]</scope>
    <source>
        <strain evidence="9 10">6AG</strain>
    </source>
</reference>
<evidence type="ECO:0000313" key="10">
    <source>
        <dbReference type="Proteomes" id="UP000240509"/>
    </source>
</evidence>
<feature type="transmembrane region" description="Helical" evidence="8">
    <location>
        <begin position="286"/>
        <end position="309"/>
    </location>
</feature>
<dbReference type="InterPro" id="IPR004706">
    <property type="entry name" value="Arsenical-R_Acr3"/>
</dbReference>
<evidence type="ECO:0000313" key="9">
    <source>
        <dbReference type="EMBL" id="PTL37867.1"/>
    </source>
</evidence>
<gene>
    <name evidence="9" type="ORF">C6Y45_14075</name>
</gene>
<name>A0A2T4U387_9BACI</name>
<evidence type="ECO:0000256" key="2">
    <source>
        <dbReference type="ARBA" id="ARBA00010110"/>
    </source>
</evidence>
<comment type="caution">
    <text evidence="9">The sequence shown here is derived from an EMBL/GenBank/DDBJ whole genome shotgun (WGS) entry which is preliminary data.</text>
</comment>
<feature type="transmembrane region" description="Helical" evidence="8">
    <location>
        <begin position="224"/>
        <end position="243"/>
    </location>
</feature>
<feature type="transmembrane region" description="Helical" evidence="8">
    <location>
        <begin position="94"/>
        <end position="114"/>
    </location>
</feature>
<dbReference type="GO" id="GO:0015105">
    <property type="term" value="F:arsenite transmembrane transporter activity"/>
    <property type="evidence" value="ECO:0007669"/>
    <property type="project" value="TreeGrafter"/>
</dbReference>
<evidence type="ECO:0000256" key="4">
    <source>
        <dbReference type="ARBA" id="ARBA00022475"/>
    </source>
</evidence>
<evidence type="ECO:0000256" key="3">
    <source>
        <dbReference type="ARBA" id="ARBA00022448"/>
    </source>
</evidence>
<dbReference type="Pfam" id="PF01758">
    <property type="entry name" value="SBF"/>
    <property type="match status" value="1"/>
</dbReference>
<keyword evidence="4" id="KW-1003">Cell membrane</keyword>
<feature type="transmembrane region" description="Helical" evidence="8">
    <location>
        <begin position="192"/>
        <end position="212"/>
    </location>
</feature>
<evidence type="ECO:0000256" key="5">
    <source>
        <dbReference type="ARBA" id="ARBA00022692"/>
    </source>
</evidence>
<keyword evidence="7 8" id="KW-0472">Membrane</keyword>
<dbReference type="Proteomes" id="UP000240509">
    <property type="component" value="Unassembled WGS sequence"/>
</dbReference>
<accession>A0A2T4U387</accession>
<dbReference type="OrthoDB" id="3254016at2"/>
<keyword evidence="3" id="KW-0813">Transport</keyword>
<dbReference type="Gene3D" id="1.20.1530.20">
    <property type="match status" value="1"/>
</dbReference>
<comment type="subcellular location">
    <subcellularLocation>
        <location evidence="1">Cell membrane</location>
        <topology evidence="1">Multi-pass membrane protein</topology>
    </subcellularLocation>
</comment>
<organism evidence="9 10">
    <name type="scientific">Alkalicoccus saliphilus</name>
    <dbReference type="NCBI Taxonomy" id="200989"/>
    <lineage>
        <taxon>Bacteria</taxon>
        <taxon>Bacillati</taxon>
        <taxon>Bacillota</taxon>
        <taxon>Bacilli</taxon>
        <taxon>Bacillales</taxon>
        <taxon>Bacillaceae</taxon>
        <taxon>Alkalicoccus</taxon>
    </lineage>
</organism>
<protein>
    <submittedName>
        <fullName evidence="9">Arsenic resistance protein</fullName>
    </submittedName>
</protein>
<keyword evidence="10" id="KW-1185">Reference proteome</keyword>
<dbReference type="GO" id="GO:0015104">
    <property type="term" value="F:antimonite transmembrane transporter activity"/>
    <property type="evidence" value="ECO:0007669"/>
    <property type="project" value="TreeGrafter"/>
</dbReference>
<feature type="transmembrane region" description="Helical" evidence="8">
    <location>
        <begin position="158"/>
        <end position="180"/>
    </location>
</feature>
<comment type="similarity">
    <text evidence="2">Belongs to the arsenical resistance-3 (ACR3) (TC 2.A.59) family.</text>
</comment>
<dbReference type="InterPro" id="IPR002657">
    <property type="entry name" value="BilAc:Na_symport/Acr3"/>
</dbReference>
<dbReference type="AlphaFoldDB" id="A0A2T4U387"/>
<dbReference type="GO" id="GO:0005886">
    <property type="term" value="C:plasma membrane"/>
    <property type="evidence" value="ECO:0007669"/>
    <property type="project" value="UniProtKB-SubCell"/>
</dbReference>
<sequence length="314" mass="34825">MRVMERLQPILMLVAAGAGLLLGQVAFFEQYAGSFILPFLLFMLYGLFLTIPLRGIKRAFTKVNFLSTSVILNFLWTPLLAWGLGAVFLADHPAIWLGFILLLVTPCTDWYLIFTSTAKGNMPLSTSILPVNLLLQVTLLPIYLFIFSGTMGTFELTTMIEVVLFLFLPFAAANLTHFFLREKEKILKYTLIPFFGSSQIFFLCAAIAAMFASQGSHLLNNLEVILLMIVPLLLFFAINFLLAQTAGRIFKFSYEDTASLNMTITARNSPLALAVVLAAFPEQPLIALALIIGPLIELPVLAAVAQILLHLRNE</sequence>
<dbReference type="RefSeq" id="WP_107585871.1">
    <property type="nucleotide sequence ID" value="NZ_PZJJ01000030.1"/>
</dbReference>
<evidence type="ECO:0000256" key="7">
    <source>
        <dbReference type="ARBA" id="ARBA00023136"/>
    </source>
</evidence>
<dbReference type="GO" id="GO:0015297">
    <property type="term" value="F:antiporter activity"/>
    <property type="evidence" value="ECO:0007669"/>
    <property type="project" value="InterPro"/>
</dbReference>
<feature type="transmembrane region" description="Helical" evidence="8">
    <location>
        <begin position="33"/>
        <end position="53"/>
    </location>
</feature>
<feature type="transmembrane region" description="Helical" evidence="8">
    <location>
        <begin position="126"/>
        <end position="146"/>
    </location>
</feature>
<feature type="transmembrane region" description="Helical" evidence="8">
    <location>
        <begin position="65"/>
        <end position="88"/>
    </location>
</feature>
<feature type="transmembrane region" description="Helical" evidence="8">
    <location>
        <begin position="264"/>
        <end position="280"/>
    </location>
</feature>
<evidence type="ECO:0000256" key="1">
    <source>
        <dbReference type="ARBA" id="ARBA00004651"/>
    </source>
</evidence>
<dbReference type="PANTHER" id="PTHR43057">
    <property type="entry name" value="ARSENITE EFFLUX TRANSPORTER"/>
    <property type="match status" value="1"/>
</dbReference>
<evidence type="ECO:0000256" key="8">
    <source>
        <dbReference type="SAM" id="Phobius"/>
    </source>
</evidence>